<name>A0A6G9GX29_9ACTN</name>
<dbReference type="Pfam" id="PF03352">
    <property type="entry name" value="Adenine_glyco"/>
    <property type="match status" value="1"/>
</dbReference>
<dbReference type="PANTHER" id="PTHR30037:SF4">
    <property type="entry name" value="DNA-3-METHYLADENINE GLYCOSYLASE I"/>
    <property type="match status" value="1"/>
</dbReference>
<evidence type="ECO:0000313" key="3">
    <source>
        <dbReference type="Proteomes" id="UP000501179"/>
    </source>
</evidence>
<feature type="binding site" evidence="1">
    <location>
        <position position="17"/>
    </location>
    <ligand>
        <name>Zn(2+)</name>
        <dbReference type="ChEBI" id="CHEBI:29105"/>
    </ligand>
</feature>
<dbReference type="Proteomes" id="UP000501179">
    <property type="component" value="Chromosome"/>
</dbReference>
<accession>A0A6G9GX29</accession>
<feature type="binding site" evidence="1">
    <location>
        <position position="186"/>
    </location>
    <ligand>
        <name>Zn(2+)</name>
        <dbReference type="ChEBI" id="CHEBI:29105"/>
    </ligand>
</feature>
<dbReference type="Gene3D" id="1.10.340.30">
    <property type="entry name" value="Hypothetical protein, domain 2"/>
    <property type="match status" value="1"/>
</dbReference>
<evidence type="ECO:0000256" key="1">
    <source>
        <dbReference type="PIRSR" id="PIRSR605019-1"/>
    </source>
</evidence>
<feature type="binding site" evidence="1">
    <location>
        <position position="30"/>
    </location>
    <ligand>
        <name>Zn(2+)</name>
        <dbReference type="ChEBI" id="CHEBI:29105"/>
    </ligand>
</feature>
<evidence type="ECO:0000313" key="2">
    <source>
        <dbReference type="EMBL" id="QIQ02832.1"/>
    </source>
</evidence>
<dbReference type="InterPro" id="IPR005019">
    <property type="entry name" value="Adenine_glyco"/>
</dbReference>
<dbReference type="PANTHER" id="PTHR30037">
    <property type="entry name" value="DNA-3-METHYLADENINE GLYCOSYLASE 1"/>
    <property type="match status" value="1"/>
</dbReference>
<dbReference type="KEGG" id="slia:HA039_11330"/>
<keyword evidence="1" id="KW-0862">Zinc</keyword>
<protein>
    <submittedName>
        <fullName evidence="2">DNA-3-methyladenine glycosylase I</fullName>
    </submittedName>
</protein>
<dbReference type="GO" id="GO:0008725">
    <property type="term" value="F:DNA-3-methyladenine glycosylase activity"/>
    <property type="evidence" value="ECO:0007669"/>
    <property type="project" value="InterPro"/>
</dbReference>
<dbReference type="InterPro" id="IPR052891">
    <property type="entry name" value="DNA-3mA_glycosylase"/>
</dbReference>
<keyword evidence="1" id="KW-0479">Metal-binding</keyword>
<proteinExistence type="predicted"/>
<reference evidence="2 3" key="1">
    <citation type="submission" date="2020-03" db="EMBL/GenBank/DDBJ databases">
        <title>A novel species.</title>
        <authorList>
            <person name="Gao J."/>
        </authorList>
    </citation>
    <scope>NUCLEOTIDE SEQUENCE [LARGE SCALE GENOMIC DNA]</scope>
    <source>
        <strain evidence="2 3">QMT-12</strain>
    </source>
</reference>
<feature type="binding site" evidence="1">
    <location>
        <position position="190"/>
    </location>
    <ligand>
        <name>Zn(2+)</name>
        <dbReference type="ChEBI" id="CHEBI:29105"/>
    </ligand>
</feature>
<dbReference type="RefSeq" id="WP_167027562.1">
    <property type="nucleotide sequence ID" value="NZ_CP050177.1"/>
</dbReference>
<sequence>MTAPVGVVEGADGRLRCPWGTSAEDYVAYHDSEWGRPVHGDDALFERISLEAFQSGLSWITILRRREGFREAFGSFHIPTVAKFTDADRTRLLADAGIIRNRAKIDATLANAGVLVGWEPGELDALVWSHAPDPATRPAPRTGADVPAVTEESAALAAALKRRGIRFVGPTTAYALMQACGLVNDHMEACDFR</sequence>
<organism evidence="2 3">
    <name type="scientific">Streptomyces liangshanensis</name>
    <dbReference type="NCBI Taxonomy" id="2717324"/>
    <lineage>
        <taxon>Bacteria</taxon>
        <taxon>Bacillati</taxon>
        <taxon>Actinomycetota</taxon>
        <taxon>Actinomycetes</taxon>
        <taxon>Kitasatosporales</taxon>
        <taxon>Streptomycetaceae</taxon>
        <taxon>Streptomyces</taxon>
    </lineage>
</organism>
<dbReference type="SUPFAM" id="SSF48150">
    <property type="entry name" value="DNA-glycosylase"/>
    <property type="match status" value="1"/>
</dbReference>
<dbReference type="GO" id="GO:0006284">
    <property type="term" value="P:base-excision repair"/>
    <property type="evidence" value="ECO:0007669"/>
    <property type="project" value="InterPro"/>
</dbReference>
<keyword evidence="3" id="KW-1185">Reference proteome</keyword>
<dbReference type="GO" id="GO:0046872">
    <property type="term" value="F:metal ion binding"/>
    <property type="evidence" value="ECO:0007669"/>
    <property type="project" value="UniProtKB-KW"/>
</dbReference>
<gene>
    <name evidence="2" type="ORF">HA039_11330</name>
</gene>
<dbReference type="InterPro" id="IPR011257">
    <property type="entry name" value="DNA_glycosylase"/>
</dbReference>
<dbReference type="AlphaFoldDB" id="A0A6G9GX29"/>
<dbReference type="EMBL" id="CP050177">
    <property type="protein sequence ID" value="QIQ02832.1"/>
    <property type="molecule type" value="Genomic_DNA"/>
</dbReference>